<dbReference type="AlphaFoldDB" id="A0A0A9EGH8"/>
<proteinExistence type="predicted"/>
<evidence type="ECO:0000313" key="1">
    <source>
        <dbReference type="EMBL" id="JAD99176.1"/>
    </source>
</evidence>
<organism evidence="1">
    <name type="scientific">Arundo donax</name>
    <name type="common">Giant reed</name>
    <name type="synonym">Donax arundinaceus</name>
    <dbReference type="NCBI Taxonomy" id="35708"/>
    <lineage>
        <taxon>Eukaryota</taxon>
        <taxon>Viridiplantae</taxon>
        <taxon>Streptophyta</taxon>
        <taxon>Embryophyta</taxon>
        <taxon>Tracheophyta</taxon>
        <taxon>Spermatophyta</taxon>
        <taxon>Magnoliopsida</taxon>
        <taxon>Liliopsida</taxon>
        <taxon>Poales</taxon>
        <taxon>Poaceae</taxon>
        <taxon>PACMAD clade</taxon>
        <taxon>Arundinoideae</taxon>
        <taxon>Arundineae</taxon>
        <taxon>Arundo</taxon>
    </lineage>
</organism>
<reference evidence="1" key="1">
    <citation type="submission" date="2014-09" db="EMBL/GenBank/DDBJ databases">
        <authorList>
            <person name="Magalhaes I.L.F."/>
            <person name="Oliveira U."/>
            <person name="Santos F.R."/>
            <person name="Vidigal T.H.D.A."/>
            <person name="Brescovit A.D."/>
            <person name="Santos A.J."/>
        </authorList>
    </citation>
    <scope>NUCLEOTIDE SEQUENCE</scope>
    <source>
        <tissue evidence="1">Shoot tissue taken approximately 20 cm above the soil surface</tissue>
    </source>
</reference>
<sequence length="22" mass="2391">MEAALLGAQERGVLCWWLGSSI</sequence>
<reference evidence="1" key="2">
    <citation type="journal article" date="2015" name="Data Brief">
        <title>Shoot transcriptome of the giant reed, Arundo donax.</title>
        <authorList>
            <person name="Barrero R.A."/>
            <person name="Guerrero F.D."/>
            <person name="Moolhuijzen P."/>
            <person name="Goolsby J.A."/>
            <person name="Tidwell J."/>
            <person name="Bellgard S.E."/>
            <person name="Bellgard M.I."/>
        </authorList>
    </citation>
    <scope>NUCLEOTIDE SEQUENCE</scope>
    <source>
        <tissue evidence="1">Shoot tissue taken approximately 20 cm above the soil surface</tissue>
    </source>
</reference>
<protein>
    <submittedName>
        <fullName evidence="1">Uncharacterized protein</fullName>
    </submittedName>
</protein>
<dbReference type="EMBL" id="GBRH01198719">
    <property type="protein sequence ID" value="JAD99176.1"/>
    <property type="molecule type" value="Transcribed_RNA"/>
</dbReference>
<name>A0A0A9EGH8_ARUDO</name>
<accession>A0A0A9EGH8</accession>